<dbReference type="Proteomes" id="UP000279833">
    <property type="component" value="Unassembled WGS sequence"/>
</dbReference>
<dbReference type="AlphaFoldDB" id="A0A183KFJ9"/>
<name>A0A183KFJ9_9TREM</name>
<protein>
    <submittedName>
        <fullName evidence="1 3">Uncharacterized protein</fullName>
    </submittedName>
</protein>
<dbReference type="STRING" id="6186.A0A183KFJ9"/>
<keyword evidence="2" id="KW-1185">Reference proteome</keyword>
<organism evidence="3">
    <name type="scientific">Schistosoma curassoni</name>
    <dbReference type="NCBI Taxonomy" id="6186"/>
    <lineage>
        <taxon>Eukaryota</taxon>
        <taxon>Metazoa</taxon>
        <taxon>Spiralia</taxon>
        <taxon>Lophotrochozoa</taxon>
        <taxon>Platyhelminthes</taxon>
        <taxon>Trematoda</taxon>
        <taxon>Digenea</taxon>
        <taxon>Strigeidida</taxon>
        <taxon>Schistosomatoidea</taxon>
        <taxon>Schistosomatidae</taxon>
        <taxon>Schistosoma</taxon>
    </lineage>
</organism>
<proteinExistence type="predicted"/>
<reference evidence="1 2" key="2">
    <citation type="submission" date="2018-11" db="EMBL/GenBank/DDBJ databases">
        <authorList>
            <consortium name="Pathogen Informatics"/>
        </authorList>
    </citation>
    <scope>NUCLEOTIDE SEQUENCE [LARGE SCALE GENOMIC DNA]</scope>
    <source>
        <strain evidence="1">Dakar</strain>
        <strain evidence="2">Dakar, Senegal</strain>
    </source>
</reference>
<gene>
    <name evidence="1" type="ORF">SCUD_LOCUS13794</name>
</gene>
<dbReference type="EMBL" id="UZAK01036156">
    <property type="protein sequence ID" value="VDP54097.1"/>
    <property type="molecule type" value="Genomic_DNA"/>
</dbReference>
<dbReference type="WBParaSite" id="SCUD_0001379701-mRNA-1">
    <property type="protein sequence ID" value="SCUD_0001379701-mRNA-1"/>
    <property type="gene ID" value="SCUD_0001379701"/>
</dbReference>
<sequence length="118" mass="12617">MFSSHCLVENSMLPPNTNTEAVFLKPCAPFKLAAFNVRTFMQVGQQIGLAMSLGSLNIDVCCLSVIRIQDFGEVLQIRSPSIASKSFFYVRLSGDPVTDSSGLVGVCVALSARAEAAL</sequence>
<reference evidence="3" key="1">
    <citation type="submission" date="2016-06" db="UniProtKB">
        <authorList>
            <consortium name="WormBaseParasite"/>
        </authorList>
    </citation>
    <scope>IDENTIFICATION</scope>
</reference>
<evidence type="ECO:0000313" key="2">
    <source>
        <dbReference type="Proteomes" id="UP000279833"/>
    </source>
</evidence>
<evidence type="ECO:0000313" key="3">
    <source>
        <dbReference type="WBParaSite" id="SCUD_0001379701-mRNA-1"/>
    </source>
</evidence>
<evidence type="ECO:0000313" key="1">
    <source>
        <dbReference type="EMBL" id="VDP54097.1"/>
    </source>
</evidence>
<accession>A0A183KFJ9</accession>